<protein>
    <submittedName>
        <fullName evidence="4">MH2 domain-containing protein</fullName>
    </submittedName>
</protein>
<dbReference type="GO" id="GO:0051239">
    <property type="term" value="P:regulation of multicellular organismal process"/>
    <property type="evidence" value="ECO:0007669"/>
    <property type="project" value="UniProtKB-ARBA"/>
</dbReference>
<dbReference type="InterPro" id="IPR017855">
    <property type="entry name" value="SMAD-like_dom_sf"/>
</dbReference>
<reference evidence="4" key="1">
    <citation type="submission" date="2017-02" db="UniProtKB">
        <authorList>
            <consortium name="WormBaseParasite"/>
        </authorList>
    </citation>
    <scope>IDENTIFICATION</scope>
</reference>
<gene>
    <name evidence="2" type="ORF">TCLT_LOCUS2960</name>
</gene>
<dbReference type="InterPro" id="IPR008984">
    <property type="entry name" value="SMAD_FHA_dom_sf"/>
</dbReference>
<dbReference type="PANTHER" id="PTHR22742:SF2">
    <property type="entry name" value="EXPANSION, ISOFORM A-RELATED"/>
    <property type="match status" value="1"/>
</dbReference>
<proteinExistence type="predicted"/>
<sequence length="115" mass="13293">MAFCRASLIERLLSNRDFGNGSSNSRSWNDIESFERDNILEVYRKLPNIEEQIWGKLIVMERNIRPVKAYLKSRIIIVDGSEAEFDGSRIGLRRFANAHRDEGTKRALESFSKVS</sequence>
<dbReference type="WBParaSite" id="TCLT_0000295901-mRNA-1">
    <property type="protein sequence ID" value="TCLT_0000295901-mRNA-1"/>
    <property type="gene ID" value="TCLT_0000295901"/>
</dbReference>
<dbReference type="InterPro" id="IPR001132">
    <property type="entry name" value="SMAD_dom_Dwarfin-type"/>
</dbReference>
<evidence type="ECO:0000259" key="1">
    <source>
        <dbReference type="PROSITE" id="PS51076"/>
    </source>
</evidence>
<name>A0A0N5CRV9_THECL</name>
<dbReference type="SUPFAM" id="SSF49879">
    <property type="entry name" value="SMAD/FHA domain"/>
    <property type="match status" value="1"/>
</dbReference>
<dbReference type="AlphaFoldDB" id="A0A0N5CRV9"/>
<reference evidence="2 3" key="2">
    <citation type="submission" date="2018-11" db="EMBL/GenBank/DDBJ databases">
        <authorList>
            <consortium name="Pathogen Informatics"/>
        </authorList>
    </citation>
    <scope>NUCLEOTIDE SEQUENCE [LARGE SCALE GENOMIC DNA]</scope>
</reference>
<evidence type="ECO:0000313" key="3">
    <source>
        <dbReference type="Proteomes" id="UP000276776"/>
    </source>
</evidence>
<dbReference type="GO" id="GO:0050793">
    <property type="term" value="P:regulation of developmental process"/>
    <property type="evidence" value="ECO:0007669"/>
    <property type="project" value="UniProtKB-ARBA"/>
</dbReference>
<dbReference type="PROSITE" id="PS51076">
    <property type="entry name" value="MH2"/>
    <property type="match status" value="1"/>
</dbReference>
<dbReference type="GO" id="GO:0006355">
    <property type="term" value="P:regulation of DNA-templated transcription"/>
    <property type="evidence" value="ECO:0007669"/>
    <property type="project" value="InterPro"/>
</dbReference>
<dbReference type="OMA" id="MAFCRTT"/>
<dbReference type="PANTHER" id="PTHR22742">
    <property type="entry name" value="EXPANSION, ISOFORM A-RELATED"/>
    <property type="match status" value="1"/>
</dbReference>
<accession>A0A0N5CRV9</accession>
<dbReference type="OrthoDB" id="5973987at2759"/>
<dbReference type="Pfam" id="PF03166">
    <property type="entry name" value="MH2"/>
    <property type="match status" value="1"/>
</dbReference>
<feature type="domain" description="MH2" evidence="1">
    <location>
        <begin position="54"/>
        <end position="115"/>
    </location>
</feature>
<dbReference type="Proteomes" id="UP000276776">
    <property type="component" value="Unassembled WGS sequence"/>
</dbReference>
<evidence type="ECO:0000313" key="4">
    <source>
        <dbReference type="WBParaSite" id="TCLT_0000295901-mRNA-1"/>
    </source>
</evidence>
<organism evidence="4">
    <name type="scientific">Thelazia callipaeda</name>
    <name type="common">Oriental eyeworm</name>
    <name type="synonym">Parasitic nematode</name>
    <dbReference type="NCBI Taxonomy" id="103827"/>
    <lineage>
        <taxon>Eukaryota</taxon>
        <taxon>Metazoa</taxon>
        <taxon>Ecdysozoa</taxon>
        <taxon>Nematoda</taxon>
        <taxon>Chromadorea</taxon>
        <taxon>Rhabditida</taxon>
        <taxon>Spirurina</taxon>
        <taxon>Spiruromorpha</taxon>
        <taxon>Thelazioidea</taxon>
        <taxon>Thelaziidae</taxon>
        <taxon>Thelazia</taxon>
    </lineage>
</organism>
<evidence type="ECO:0000313" key="2">
    <source>
        <dbReference type="EMBL" id="VDM99186.1"/>
    </source>
</evidence>
<keyword evidence="3" id="KW-1185">Reference proteome</keyword>
<dbReference type="GO" id="GO:0009791">
    <property type="term" value="P:post-embryonic development"/>
    <property type="evidence" value="ECO:0007669"/>
    <property type="project" value="UniProtKB-ARBA"/>
</dbReference>
<dbReference type="Gene3D" id="2.60.200.10">
    <property type="match status" value="1"/>
</dbReference>
<dbReference type="EMBL" id="UYYF01000836">
    <property type="protein sequence ID" value="VDM99186.1"/>
    <property type="molecule type" value="Genomic_DNA"/>
</dbReference>